<gene>
    <name evidence="2" type="ORF">IWX90DRAFT_415653</name>
</gene>
<keyword evidence="3" id="KW-1185">Reference proteome</keyword>
<accession>A0ABR1XQ49</accession>
<proteinExistence type="predicted"/>
<dbReference type="Proteomes" id="UP001456524">
    <property type="component" value="Unassembled WGS sequence"/>
</dbReference>
<dbReference type="EMBL" id="JBBWUH010000006">
    <property type="protein sequence ID" value="KAK8163829.1"/>
    <property type="molecule type" value="Genomic_DNA"/>
</dbReference>
<feature type="region of interest" description="Disordered" evidence="1">
    <location>
        <begin position="157"/>
        <end position="182"/>
    </location>
</feature>
<feature type="compositionally biased region" description="Low complexity" evidence="1">
    <location>
        <begin position="163"/>
        <end position="181"/>
    </location>
</feature>
<organism evidence="2 3">
    <name type="scientific">Phyllosticta citrichinensis</name>
    <dbReference type="NCBI Taxonomy" id="1130410"/>
    <lineage>
        <taxon>Eukaryota</taxon>
        <taxon>Fungi</taxon>
        <taxon>Dikarya</taxon>
        <taxon>Ascomycota</taxon>
        <taxon>Pezizomycotina</taxon>
        <taxon>Dothideomycetes</taxon>
        <taxon>Dothideomycetes incertae sedis</taxon>
        <taxon>Botryosphaeriales</taxon>
        <taxon>Phyllostictaceae</taxon>
        <taxon>Phyllosticta</taxon>
    </lineage>
</organism>
<sequence>MPKTIPLFNDCTIPIPPTSTTYPLPPPHHLAPLRFQPTRATAPVSKHSTKHPKPPWTPTNKAPPLDAARAPVAHTKHLDRSAAQPSLLTGARTARSTQQTRLFLGLPAVLRPLFLVPVLTSGVCGGGAGRAGGDDGCCSVGGPDAGDAGAGVGGGTGGGTSNARASDSASGANDAADVDAGGARGVRGVGCASALVQRKGASWLEEASKQAVHSKSKVIRRSESV</sequence>
<evidence type="ECO:0000313" key="2">
    <source>
        <dbReference type="EMBL" id="KAK8163829.1"/>
    </source>
</evidence>
<feature type="region of interest" description="Disordered" evidence="1">
    <location>
        <begin position="40"/>
        <end position="59"/>
    </location>
</feature>
<evidence type="ECO:0000256" key="1">
    <source>
        <dbReference type="SAM" id="MobiDB-lite"/>
    </source>
</evidence>
<reference evidence="2 3" key="1">
    <citation type="journal article" date="2022" name="G3 (Bethesda)">
        <title>Enemy or ally: a genomic approach to elucidate the lifestyle of Phyllosticta citrichinaensis.</title>
        <authorList>
            <person name="Buijs V.A."/>
            <person name="Groenewald J.Z."/>
            <person name="Haridas S."/>
            <person name="LaButti K.M."/>
            <person name="Lipzen A."/>
            <person name="Martin F.M."/>
            <person name="Barry K."/>
            <person name="Grigoriev I.V."/>
            <person name="Crous P.W."/>
            <person name="Seidl M.F."/>
        </authorList>
    </citation>
    <scope>NUCLEOTIDE SEQUENCE [LARGE SCALE GENOMIC DNA]</scope>
    <source>
        <strain evidence="2 3">CBS 129764</strain>
    </source>
</reference>
<feature type="region of interest" description="Disordered" evidence="1">
    <location>
        <begin position="206"/>
        <end position="225"/>
    </location>
</feature>
<protein>
    <submittedName>
        <fullName evidence="2">Uncharacterized protein</fullName>
    </submittedName>
</protein>
<name>A0ABR1XQ49_9PEZI</name>
<evidence type="ECO:0000313" key="3">
    <source>
        <dbReference type="Proteomes" id="UP001456524"/>
    </source>
</evidence>
<comment type="caution">
    <text evidence="2">The sequence shown here is derived from an EMBL/GenBank/DDBJ whole genome shotgun (WGS) entry which is preliminary data.</text>
</comment>